<keyword evidence="5" id="KW-1185">Reference proteome</keyword>
<evidence type="ECO:0000313" key="4">
    <source>
        <dbReference type="EMBL" id="WDZ83160.1"/>
    </source>
</evidence>
<gene>
    <name evidence="4" type="ORF">PVK37_22220</name>
</gene>
<feature type="domain" description="SWIM-type" evidence="3">
    <location>
        <begin position="118"/>
        <end position="153"/>
    </location>
</feature>
<dbReference type="EMBL" id="CP118615">
    <property type="protein sequence ID" value="WDZ83160.1"/>
    <property type="molecule type" value="Genomic_DNA"/>
</dbReference>
<feature type="compositionally biased region" description="Low complexity" evidence="2">
    <location>
        <begin position="205"/>
        <end position="228"/>
    </location>
</feature>
<proteinExistence type="predicted"/>
<evidence type="ECO:0000313" key="5">
    <source>
        <dbReference type="Proteomes" id="UP001219605"/>
    </source>
</evidence>
<feature type="region of interest" description="Disordered" evidence="2">
    <location>
        <begin position="201"/>
        <end position="228"/>
    </location>
</feature>
<dbReference type="PROSITE" id="PS50966">
    <property type="entry name" value="ZF_SWIM"/>
    <property type="match status" value="1"/>
</dbReference>
<dbReference type="Pfam" id="PF04434">
    <property type="entry name" value="SWIM"/>
    <property type="match status" value="1"/>
</dbReference>
<dbReference type="PANTHER" id="PTHR38133">
    <property type="entry name" value="SLR1429 PROTEIN"/>
    <property type="match status" value="1"/>
</dbReference>
<evidence type="ECO:0000256" key="1">
    <source>
        <dbReference type="PROSITE-ProRule" id="PRU00325"/>
    </source>
</evidence>
<dbReference type="RefSeq" id="WP_275029582.1">
    <property type="nucleotide sequence ID" value="NZ_CP118615.1"/>
</dbReference>
<sequence length="310" mass="32001">MTARGFAALAAGPARRVRSWWATGWLRTWDDLAWDPQPMRRGRRYARAGHVGPVTVSVGRVSAVVHDGDPDRAYRAVVRVAVLSDADWARVVGAVADRAGHLAALLARQLPDALGDDAGVPLSPGPGDLTPDCECPDWEHPCRHVAALATQVGWLLDTDPFLLLLMRGRDEVALLAAVHAHTADAGRSGAAVRAVDAGSVTVGRSAGTGPAGAATPSAGDDPRQVFATPPAALPVPAGAVDGQVTLPLVAPADGVDPQRLRDLVAVGAARAAALLAEFGGRDDPRAATMTGSVRAIEGEPIHVPDDAGPR</sequence>
<dbReference type="PANTHER" id="PTHR38133:SF1">
    <property type="entry name" value="SLR1429 PROTEIN"/>
    <property type="match status" value="1"/>
</dbReference>
<protein>
    <submittedName>
        <fullName evidence="4">SWIM zinc finger family protein</fullName>
    </submittedName>
</protein>
<keyword evidence="1" id="KW-0862">Zinc</keyword>
<accession>A0ABY7ZJR8</accession>
<evidence type="ECO:0000259" key="3">
    <source>
        <dbReference type="PROSITE" id="PS50966"/>
    </source>
</evidence>
<reference evidence="4 5" key="1">
    <citation type="submission" date="2023-02" db="EMBL/GenBank/DDBJ databases">
        <authorList>
            <person name="Mo P."/>
        </authorList>
    </citation>
    <scope>NUCLEOTIDE SEQUENCE [LARGE SCALE GENOMIC DNA]</scope>
    <source>
        <strain evidence="4 5">HUAS 3</strain>
    </source>
</reference>
<evidence type="ECO:0000256" key="2">
    <source>
        <dbReference type="SAM" id="MobiDB-lite"/>
    </source>
</evidence>
<keyword evidence="1" id="KW-0863">Zinc-finger</keyword>
<dbReference type="InterPro" id="IPR007527">
    <property type="entry name" value="Znf_SWIM"/>
</dbReference>
<name>A0ABY7ZJR8_9ACTN</name>
<organism evidence="4 5">
    <name type="scientific">Micromonospora cathayae</name>
    <dbReference type="NCBI Taxonomy" id="3028804"/>
    <lineage>
        <taxon>Bacteria</taxon>
        <taxon>Bacillati</taxon>
        <taxon>Actinomycetota</taxon>
        <taxon>Actinomycetes</taxon>
        <taxon>Micromonosporales</taxon>
        <taxon>Micromonosporaceae</taxon>
        <taxon>Micromonospora</taxon>
    </lineage>
</organism>
<dbReference type="Proteomes" id="UP001219605">
    <property type="component" value="Chromosome"/>
</dbReference>
<keyword evidence="1" id="KW-0479">Metal-binding</keyword>